<dbReference type="KEGG" id="zpr:ZPR_4320"/>
<sequence length="310" mass="35506">MAPEKDYNLSSLDLFLNESSELLSNLQVQQLHPLSSMDIFADYSDKIKEQARRKTEMKSLQNFAEKFNWNTPLNFMLEKDYEALILTQKDQTIVWTNKGFSSMTGYPANFAKGKKPNFLQGKNTSAITKKNIKNLVTSGTNFSEVLANYRKNGEEYLCKIDISPLKISSNKSHTFWRWKKKFMNIEERIAKSTTSLFKAVFPNTTNHYDTLFGGTAMQMMDEVAFITATRFSRQRMVTVSSDRIDFKKPIPEGTFVELIGTVTNVGNSSLKVSVEIYIEEMYSDQREQAVKGEFTFVAIDENKKPVSLNI</sequence>
<dbReference type="Gene3D" id="3.30.450.20">
    <property type="entry name" value="PAS domain"/>
    <property type="match status" value="1"/>
</dbReference>
<dbReference type="OrthoDB" id="9791628at2"/>
<dbReference type="NCBIfam" id="TIGR00229">
    <property type="entry name" value="sensory_box"/>
    <property type="match status" value="1"/>
</dbReference>
<dbReference type="SUPFAM" id="SSF54637">
    <property type="entry name" value="Thioesterase/thiol ester dehydrase-isomerase"/>
    <property type="match status" value="1"/>
</dbReference>
<feature type="domain" description="HotDog ACOT-type" evidence="4">
    <location>
        <begin position="190"/>
        <end position="302"/>
    </location>
</feature>
<dbReference type="PANTHER" id="PTHR11049">
    <property type="entry name" value="ACYL COENZYME A THIOESTER HYDROLASE"/>
    <property type="match status" value="1"/>
</dbReference>
<dbReference type="STRING" id="655815.ZPR_4320"/>
<dbReference type="InterPro" id="IPR000014">
    <property type="entry name" value="PAS"/>
</dbReference>
<reference evidence="5 6" key="1">
    <citation type="journal article" date="2010" name="BMC Genomics">
        <title>The complete genome of Zunongwangia profunda SM-A87 reveals its adaptation to the deep-sea environment and ecological role in sedimentary organic nitrogen degradation.</title>
        <authorList>
            <person name="Qin Q.L."/>
            <person name="Zhang X.Y."/>
            <person name="Wang X.M."/>
            <person name="Liu G.M."/>
            <person name="Chen X.L."/>
            <person name="Xie B.B."/>
            <person name="Dang H.Y."/>
            <person name="Zhou B.C."/>
            <person name="Yu J."/>
            <person name="Zhang Y.Z."/>
        </authorList>
    </citation>
    <scope>NUCLEOTIDE SEQUENCE [LARGE SCALE GENOMIC DNA]</scope>
    <source>
        <strain evidence="6">DSM 18752 / CCTCC AB 206139 / SM-A87</strain>
    </source>
</reference>
<evidence type="ECO:0000256" key="3">
    <source>
        <dbReference type="PROSITE-ProRule" id="PRU01106"/>
    </source>
</evidence>
<gene>
    <name evidence="5" type="ordered locus">ZPR_4320</name>
</gene>
<dbReference type="GO" id="GO:0009062">
    <property type="term" value="P:fatty acid catabolic process"/>
    <property type="evidence" value="ECO:0007669"/>
    <property type="project" value="TreeGrafter"/>
</dbReference>
<dbReference type="Pfam" id="PF03061">
    <property type="entry name" value="4HBT"/>
    <property type="match status" value="1"/>
</dbReference>
<evidence type="ECO:0000313" key="5">
    <source>
        <dbReference type="EMBL" id="ADF54622.1"/>
    </source>
</evidence>
<dbReference type="InterPro" id="IPR035965">
    <property type="entry name" value="PAS-like_dom_sf"/>
</dbReference>
<dbReference type="GO" id="GO:0006637">
    <property type="term" value="P:acyl-CoA metabolic process"/>
    <property type="evidence" value="ECO:0007669"/>
    <property type="project" value="TreeGrafter"/>
</dbReference>
<comment type="similarity">
    <text evidence="1">Belongs to the acyl coenzyme A hydrolase family.</text>
</comment>
<dbReference type="InterPro" id="IPR029069">
    <property type="entry name" value="HotDog_dom_sf"/>
</dbReference>
<accession>D5BB82</accession>
<dbReference type="AlphaFoldDB" id="D5BB82"/>
<dbReference type="InterPro" id="IPR006683">
    <property type="entry name" value="Thioestr_dom"/>
</dbReference>
<dbReference type="Proteomes" id="UP000001654">
    <property type="component" value="Chromosome"/>
</dbReference>
<name>D5BB82_ZUNPS</name>
<dbReference type="PANTHER" id="PTHR11049:SF24">
    <property type="entry name" value="CYTOSOLIC ACYL COENZYME A THIOESTER HYDROLASE"/>
    <property type="match status" value="1"/>
</dbReference>
<keyword evidence="6" id="KW-1185">Reference proteome</keyword>
<dbReference type="PROSITE" id="PS51770">
    <property type="entry name" value="HOTDOG_ACOT"/>
    <property type="match status" value="1"/>
</dbReference>
<dbReference type="SUPFAM" id="SSF55785">
    <property type="entry name" value="PYP-like sensor domain (PAS domain)"/>
    <property type="match status" value="1"/>
</dbReference>
<evidence type="ECO:0000256" key="1">
    <source>
        <dbReference type="ARBA" id="ARBA00010458"/>
    </source>
</evidence>
<dbReference type="EMBL" id="CP001650">
    <property type="protein sequence ID" value="ADF54622.1"/>
    <property type="molecule type" value="Genomic_DNA"/>
</dbReference>
<proteinExistence type="inferred from homology"/>
<dbReference type="InterPro" id="IPR040170">
    <property type="entry name" value="Cytosol_ACT"/>
</dbReference>
<keyword evidence="2 3" id="KW-0378">Hydrolase</keyword>
<dbReference type="CDD" id="cd03442">
    <property type="entry name" value="BFIT_BACH"/>
    <property type="match status" value="1"/>
</dbReference>
<dbReference type="Pfam" id="PF13426">
    <property type="entry name" value="PAS_9"/>
    <property type="match status" value="1"/>
</dbReference>
<evidence type="ECO:0000256" key="2">
    <source>
        <dbReference type="ARBA" id="ARBA00022801"/>
    </source>
</evidence>
<protein>
    <submittedName>
        <fullName evidence="5">Thioesterase superfamily protein</fullName>
    </submittedName>
</protein>
<evidence type="ECO:0000313" key="6">
    <source>
        <dbReference type="Proteomes" id="UP000001654"/>
    </source>
</evidence>
<organism evidence="5 6">
    <name type="scientific">Zunongwangia profunda (strain DSM 18752 / CCTCC AB 206139 / SM-A87)</name>
    <name type="common">Wangia profunda</name>
    <dbReference type="NCBI Taxonomy" id="655815"/>
    <lineage>
        <taxon>Bacteria</taxon>
        <taxon>Pseudomonadati</taxon>
        <taxon>Bacteroidota</taxon>
        <taxon>Flavobacteriia</taxon>
        <taxon>Flavobacteriales</taxon>
        <taxon>Flavobacteriaceae</taxon>
        <taxon>Zunongwangia</taxon>
    </lineage>
</organism>
<evidence type="ECO:0000259" key="4">
    <source>
        <dbReference type="PROSITE" id="PS51770"/>
    </source>
</evidence>
<dbReference type="Gene3D" id="3.10.129.10">
    <property type="entry name" value="Hotdog Thioesterase"/>
    <property type="match status" value="1"/>
</dbReference>
<dbReference type="HOGENOM" id="CLU_897012_0_0_10"/>
<dbReference type="InterPro" id="IPR033120">
    <property type="entry name" value="HOTDOG_ACOT"/>
</dbReference>
<dbReference type="GO" id="GO:0005829">
    <property type="term" value="C:cytosol"/>
    <property type="evidence" value="ECO:0007669"/>
    <property type="project" value="TreeGrafter"/>
</dbReference>
<dbReference type="GO" id="GO:0052816">
    <property type="term" value="F:long-chain fatty acyl-CoA hydrolase activity"/>
    <property type="evidence" value="ECO:0007669"/>
    <property type="project" value="TreeGrafter"/>
</dbReference>
<dbReference type="eggNOG" id="COG1607">
    <property type="taxonomic scope" value="Bacteria"/>
</dbReference>